<accession>A0A9D4PXC4</accession>
<evidence type="ECO:0000313" key="3">
    <source>
        <dbReference type="EMBL" id="KAH7956897.1"/>
    </source>
</evidence>
<evidence type="ECO:0008006" key="5">
    <source>
        <dbReference type="Google" id="ProtNLM"/>
    </source>
</evidence>
<comment type="caution">
    <text evidence="3">The sequence shown here is derived from an EMBL/GenBank/DDBJ whole genome shotgun (WGS) entry which is preliminary data.</text>
</comment>
<comment type="similarity">
    <text evidence="1">Belongs to the phosphatidylethanolamine-binding protein family.</text>
</comment>
<dbReference type="Gene3D" id="3.90.280.10">
    <property type="entry name" value="PEBP-like"/>
    <property type="match status" value="1"/>
</dbReference>
<dbReference type="PANTHER" id="PTHR11362:SF82">
    <property type="entry name" value="PHOSPHATIDYLETHANOLAMINE-BINDING PROTEIN 4"/>
    <property type="match status" value="1"/>
</dbReference>
<feature type="signal peptide" evidence="2">
    <location>
        <begin position="1"/>
        <end position="23"/>
    </location>
</feature>
<dbReference type="SUPFAM" id="SSF49777">
    <property type="entry name" value="PEBP-like"/>
    <property type="match status" value="1"/>
</dbReference>
<organism evidence="3 4">
    <name type="scientific">Rhipicephalus sanguineus</name>
    <name type="common">Brown dog tick</name>
    <name type="synonym">Ixodes sanguineus</name>
    <dbReference type="NCBI Taxonomy" id="34632"/>
    <lineage>
        <taxon>Eukaryota</taxon>
        <taxon>Metazoa</taxon>
        <taxon>Ecdysozoa</taxon>
        <taxon>Arthropoda</taxon>
        <taxon>Chelicerata</taxon>
        <taxon>Arachnida</taxon>
        <taxon>Acari</taxon>
        <taxon>Parasitiformes</taxon>
        <taxon>Ixodida</taxon>
        <taxon>Ixodoidea</taxon>
        <taxon>Ixodidae</taxon>
        <taxon>Rhipicephalinae</taxon>
        <taxon>Rhipicephalus</taxon>
        <taxon>Rhipicephalus</taxon>
    </lineage>
</organism>
<dbReference type="InterPro" id="IPR001858">
    <property type="entry name" value="Phosphatidylethanolamine-bd_CS"/>
</dbReference>
<dbReference type="CDD" id="cd00866">
    <property type="entry name" value="PEBP_euk"/>
    <property type="match status" value="1"/>
</dbReference>
<feature type="chain" id="PRO_5039616007" description="Phosphatidylethanolamine-binding protein" evidence="2">
    <location>
        <begin position="24"/>
        <end position="207"/>
    </location>
</feature>
<gene>
    <name evidence="3" type="ORF">HPB52_013475</name>
</gene>
<dbReference type="Pfam" id="PF01161">
    <property type="entry name" value="PBP"/>
    <property type="match status" value="1"/>
</dbReference>
<evidence type="ECO:0000256" key="2">
    <source>
        <dbReference type="SAM" id="SignalP"/>
    </source>
</evidence>
<name>A0A9D4PXC4_RHISA</name>
<keyword evidence="4" id="KW-1185">Reference proteome</keyword>
<evidence type="ECO:0000313" key="4">
    <source>
        <dbReference type="Proteomes" id="UP000821837"/>
    </source>
</evidence>
<dbReference type="PANTHER" id="PTHR11362">
    <property type="entry name" value="PHOSPHATIDYLETHANOLAMINE-BINDING PROTEIN"/>
    <property type="match status" value="1"/>
</dbReference>
<reference evidence="3" key="1">
    <citation type="journal article" date="2020" name="Cell">
        <title>Large-Scale Comparative Analyses of Tick Genomes Elucidate Their Genetic Diversity and Vector Capacities.</title>
        <authorList>
            <consortium name="Tick Genome and Microbiome Consortium (TIGMIC)"/>
            <person name="Jia N."/>
            <person name="Wang J."/>
            <person name="Shi W."/>
            <person name="Du L."/>
            <person name="Sun Y."/>
            <person name="Zhan W."/>
            <person name="Jiang J.F."/>
            <person name="Wang Q."/>
            <person name="Zhang B."/>
            <person name="Ji P."/>
            <person name="Bell-Sakyi L."/>
            <person name="Cui X.M."/>
            <person name="Yuan T.T."/>
            <person name="Jiang B.G."/>
            <person name="Yang W.F."/>
            <person name="Lam T.T."/>
            <person name="Chang Q.C."/>
            <person name="Ding S.J."/>
            <person name="Wang X.J."/>
            <person name="Zhu J.G."/>
            <person name="Ruan X.D."/>
            <person name="Zhao L."/>
            <person name="Wei J.T."/>
            <person name="Ye R.Z."/>
            <person name="Que T.C."/>
            <person name="Du C.H."/>
            <person name="Zhou Y.H."/>
            <person name="Cheng J.X."/>
            <person name="Dai P.F."/>
            <person name="Guo W.B."/>
            <person name="Han X.H."/>
            <person name="Huang E.J."/>
            <person name="Li L.F."/>
            <person name="Wei W."/>
            <person name="Gao Y.C."/>
            <person name="Liu J.Z."/>
            <person name="Shao H.Z."/>
            <person name="Wang X."/>
            <person name="Wang C.C."/>
            <person name="Yang T.C."/>
            <person name="Huo Q.B."/>
            <person name="Li W."/>
            <person name="Chen H.Y."/>
            <person name="Chen S.E."/>
            <person name="Zhou L.G."/>
            <person name="Ni X.B."/>
            <person name="Tian J.H."/>
            <person name="Sheng Y."/>
            <person name="Liu T."/>
            <person name="Pan Y.S."/>
            <person name="Xia L.Y."/>
            <person name="Li J."/>
            <person name="Zhao F."/>
            <person name="Cao W.C."/>
        </authorList>
    </citation>
    <scope>NUCLEOTIDE SEQUENCE</scope>
    <source>
        <strain evidence="3">Rsan-2018</strain>
    </source>
</reference>
<dbReference type="PROSITE" id="PS01220">
    <property type="entry name" value="PBP"/>
    <property type="match status" value="1"/>
</dbReference>
<dbReference type="VEuPathDB" id="VectorBase:RSAN_052488"/>
<protein>
    <recommendedName>
        <fullName evidence="5">Phosphatidylethanolamine-binding protein</fullName>
    </recommendedName>
</protein>
<dbReference type="InterPro" id="IPR035810">
    <property type="entry name" value="PEBP_euk"/>
</dbReference>
<dbReference type="AlphaFoldDB" id="A0A9D4PXC4"/>
<dbReference type="InterPro" id="IPR036610">
    <property type="entry name" value="PEBP-like_sf"/>
</dbReference>
<dbReference type="Proteomes" id="UP000821837">
    <property type="component" value="Unassembled WGS sequence"/>
</dbReference>
<dbReference type="EMBL" id="JABSTV010001250">
    <property type="protein sequence ID" value="KAH7956897.1"/>
    <property type="molecule type" value="Genomic_DNA"/>
</dbReference>
<dbReference type="InterPro" id="IPR008914">
    <property type="entry name" value="PEBP"/>
</dbReference>
<evidence type="ECO:0000256" key="1">
    <source>
        <dbReference type="ARBA" id="ARBA00007091"/>
    </source>
</evidence>
<sequence length="207" mass="22062">MASLHLSSASILFLALWSYRQDAACGATGTPSGQLRSSNPWMSSGLVKDLSLGNTVVGLLKVDYGNKATVVINGSLTPSQTSRAPVSVALDGTSKCVPPFALIMVDPDAPSRNAAKQRSWMHWMVINANSATELHKGEQLMPYAGPTPPPGTGQHRYVFLAYCQGGKTVNGANLKPAQRNKFDVDDFEKKLGVVVPFGGTFFYAESA</sequence>
<keyword evidence="2" id="KW-0732">Signal</keyword>
<proteinExistence type="inferred from homology"/>
<reference evidence="3" key="2">
    <citation type="submission" date="2021-09" db="EMBL/GenBank/DDBJ databases">
        <authorList>
            <person name="Jia N."/>
            <person name="Wang J."/>
            <person name="Shi W."/>
            <person name="Du L."/>
            <person name="Sun Y."/>
            <person name="Zhan W."/>
            <person name="Jiang J."/>
            <person name="Wang Q."/>
            <person name="Zhang B."/>
            <person name="Ji P."/>
            <person name="Sakyi L.B."/>
            <person name="Cui X."/>
            <person name="Yuan T."/>
            <person name="Jiang B."/>
            <person name="Yang W."/>
            <person name="Lam T.T.-Y."/>
            <person name="Chang Q."/>
            <person name="Ding S."/>
            <person name="Wang X."/>
            <person name="Zhu J."/>
            <person name="Ruan X."/>
            <person name="Zhao L."/>
            <person name="Wei J."/>
            <person name="Que T."/>
            <person name="Du C."/>
            <person name="Cheng J."/>
            <person name="Dai P."/>
            <person name="Han X."/>
            <person name="Huang E."/>
            <person name="Gao Y."/>
            <person name="Liu J."/>
            <person name="Shao H."/>
            <person name="Ye R."/>
            <person name="Li L."/>
            <person name="Wei W."/>
            <person name="Wang X."/>
            <person name="Wang C."/>
            <person name="Huo Q."/>
            <person name="Li W."/>
            <person name="Guo W."/>
            <person name="Chen H."/>
            <person name="Chen S."/>
            <person name="Zhou L."/>
            <person name="Zhou L."/>
            <person name="Ni X."/>
            <person name="Tian J."/>
            <person name="Zhou Y."/>
            <person name="Sheng Y."/>
            <person name="Liu T."/>
            <person name="Pan Y."/>
            <person name="Xia L."/>
            <person name="Li J."/>
            <person name="Zhao F."/>
            <person name="Cao W."/>
        </authorList>
    </citation>
    <scope>NUCLEOTIDE SEQUENCE</scope>
    <source>
        <strain evidence="3">Rsan-2018</strain>
        <tissue evidence="3">Larvae</tissue>
    </source>
</reference>